<protein>
    <submittedName>
        <fullName evidence="3">CRISPR-associated endoribonuclease Cas6</fullName>
    </submittedName>
</protein>
<proteinExistence type="predicted"/>
<dbReference type="Pfam" id="PF01881">
    <property type="entry name" value="Cas_Cas6_C"/>
    <property type="match status" value="1"/>
</dbReference>
<dbReference type="InterPro" id="IPR010156">
    <property type="entry name" value="CRISPR-assoc_prot_Cas6"/>
</dbReference>
<reference evidence="3 4" key="1">
    <citation type="submission" date="2020-08" db="EMBL/GenBank/DDBJ databases">
        <title>Genomic Encyclopedia of Type Strains, Phase III (KMG-III): the genomes of soil and plant-associated and newly described type strains.</title>
        <authorList>
            <person name="Whitman W."/>
        </authorList>
    </citation>
    <scope>NUCLEOTIDE SEQUENCE [LARGE SCALE GENOMIC DNA]</scope>
    <source>
        <strain evidence="3 4">CECT 8305</strain>
    </source>
</reference>
<evidence type="ECO:0000313" key="3">
    <source>
        <dbReference type="EMBL" id="MBB5937658.1"/>
    </source>
</evidence>
<evidence type="ECO:0000256" key="1">
    <source>
        <dbReference type="ARBA" id="ARBA00023118"/>
    </source>
</evidence>
<sequence>MKWDDVHQPARGVVYGLLEEHDPVLARSLHDEGWGGHPLKPVGVAGPQFRGAPRKRGVYTTSPQGSVWFGSPVPEIAAALVSALARRTEIVWGTALLRIQGFTVEIDVPTPVEGAVDLTTATPVVLRHEGRELLPGDAHYIERLEHNLSHKADVLGLPAPRGLRVLEAGPRRRFSVRGAPRVGAQVRVAMEADPRFVDAIRSWGLGLDTVQGFGWVR</sequence>
<dbReference type="Proteomes" id="UP000588098">
    <property type="component" value="Unassembled WGS sequence"/>
</dbReference>
<dbReference type="GO" id="GO:0016788">
    <property type="term" value="F:hydrolase activity, acting on ester bonds"/>
    <property type="evidence" value="ECO:0007669"/>
    <property type="project" value="InterPro"/>
</dbReference>
<keyword evidence="4" id="KW-1185">Reference proteome</keyword>
<dbReference type="EMBL" id="JACHJL010000012">
    <property type="protein sequence ID" value="MBB5937658.1"/>
    <property type="molecule type" value="Genomic_DNA"/>
</dbReference>
<evidence type="ECO:0000259" key="2">
    <source>
        <dbReference type="Pfam" id="PF01881"/>
    </source>
</evidence>
<feature type="domain" description="CRISPR associated protein Cas6 C-terminal" evidence="2">
    <location>
        <begin position="115"/>
        <end position="216"/>
    </location>
</feature>
<accession>A0A7W9QCD7</accession>
<organism evidence="3 4">
    <name type="scientific">Streptomyces zagrosensis</name>
    <dbReference type="NCBI Taxonomy" id="1042984"/>
    <lineage>
        <taxon>Bacteria</taxon>
        <taxon>Bacillati</taxon>
        <taxon>Actinomycetota</taxon>
        <taxon>Actinomycetes</taxon>
        <taxon>Kitasatosporales</taxon>
        <taxon>Streptomycetaceae</taxon>
        <taxon>Streptomyces</taxon>
    </lineage>
</organism>
<dbReference type="Gene3D" id="3.30.70.1890">
    <property type="match status" value="1"/>
</dbReference>
<dbReference type="InterPro" id="IPR045747">
    <property type="entry name" value="CRISPR-assoc_prot_Cas6_N_sf"/>
</dbReference>
<dbReference type="AlphaFoldDB" id="A0A7W9QCD7"/>
<keyword evidence="1" id="KW-0051">Antiviral defense</keyword>
<gene>
    <name evidence="3" type="ORF">FHS42_004739</name>
</gene>
<dbReference type="RefSeq" id="WP_246495217.1">
    <property type="nucleotide sequence ID" value="NZ_JACHJL010000012.1"/>
</dbReference>
<dbReference type="InterPro" id="IPR049435">
    <property type="entry name" value="Cas_Cas6_C"/>
</dbReference>
<evidence type="ECO:0000313" key="4">
    <source>
        <dbReference type="Proteomes" id="UP000588098"/>
    </source>
</evidence>
<name>A0A7W9QCD7_9ACTN</name>
<comment type="caution">
    <text evidence="3">The sequence shown here is derived from an EMBL/GenBank/DDBJ whole genome shotgun (WGS) entry which is preliminary data.</text>
</comment>
<dbReference type="GO" id="GO:0051607">
    <property type="term" value="P:defense response to virus"/>
    <property type="evidence" value="ECO:0007669"/>
    <property type="project" value="UniProtKB-KW"/>
</dbReference>
<dbReference type="NCBIfam" id="TIGR01877">
    <property type="entry name" value="cas_cas6"/>
    <property type="match status" value="1"/>
</dbReference>